<keyword evidence="2" id="KW-1185">Reference proteome</keyword>
<dbReference type="AlphaFoldDB" id="A0A4Z1R629"/>
<dbReference type="RefSeq" id="WP_134674469.1">
    <property type="nucleotide sequence ID" value="NZ_SPUH01000001.1"/>
</dbReference>
<dbReference type="Proteomes" id="UP000298681">
    <property type="component" value="Unassembled WGS sequence"/>
</dbReference>
<accession>A0A4Z1R629</accession>
<protein>
    <submittedName>
        <fullName evidence="1">Exo-alpha-sialidase</fullName>
    </submittedName>
</protein>
<organism evidence="1 2">
    <name type="scientific">Luteimonas yindakuii</name>
    <dbReference type="NCBI Taxonomy" id="2565782"/>
    <lineage>
        <taxon>Bacteria</taxon>
        <taxon>Pseudomonadati</taxon>
        <taxon>Pseudomonadota</taxon>
        <taxon>Gammaproteobacteria</taxon>
        <taxon>Lysobacterales</taxon>
        <taxon>Lysobacteraceae</taxon>
        <taxon>Luteimonas</taxon>
    </lineage>
</organism>
<name>A0A4Z1R629_9GAMM</name>
<dbReference type="SUPFAM" id="SSF50939">
    <property type="entry name" value="Sialidases"/>
    <property type="match status" value="1"/>
</dbReference>
<dbReference type="PROSITE" id="PS51257">
    <property type="entry name" value="PROKAR_LIPOPROTEIN"/>
    <property type="match status" value="1"/>
</dbReference>
<comment type="caution">
    <text evidence="1">The sequence shown here is derived from an EMBL/GenBank/DDBJ whole genome shotgun (WGS) entry which is preliminary data.</text>
</comment>
<dbReference type="EMBL" id="SPUH01000001">
    <property type="protein sequence ID" value="TKS55114.1"/>
    <property type="molecule type" value="Genomic_DNA"/>
</dbReference>
<sequence>MRMRTTALLLSCALLAACGSETPRLQAFDAASLEAPVRIEPWLLPAAEGTSAPDLAVAANGRVMLSWIDSQPGRRHLFRFSNWWPGDARWDSAPKTIALGNRMFVNWADTPHILATPDGAVWAHWLQKSGAEPYAYDVALARSRDGGATWTPPVVVHDDNTRTEHGFVSMWPQGDSLLGIAWLDGRATATATADANDAQARAAHAGHDDGHATTQPGSGAMSLRAALFDGTMQPALESTLDTRVCDCCQTDVAVTAKGPLLVYRGRTPDEIRDILVTRLEGNVWTAPRRVHADDWHMPACPVNGPAIAADGGTVVVAWYTAPGDVPQVRLARSGDSGDSFAAPRVLDEGNAVQGRVAVALDAQQVHVLWLREEAGVQTLMLARYSTDLARELERTTLATLAGSGRGTGFPKLAVSNGIAHVVWTDIVDGRPQLRGARLGAGG</sequence>
<dbReference type="Gene3D" id="2.120.10.10">
    <property type="match status" value="2"/>
</dbReference>
<reference evidence="1 2" key="1">
    <citation type="submission" date="2019-01" db="EMBL/GenBank/DDBJ databases">
        <authorList>
            <person name="Zhang S."/>
        </authorList>
    </citation>
    <scope>NUCLEOTIDE SEQUENCE [LARGE SCALE GENOMIC DNA]</scope>
    <source>
        <strain evidence="1 2">1626</strain>
    </source>
</reference>
<evidence type="ECO:0000313" key="1">
    <source>
        <dbReference type="EMBL" id="TKS55114.1"/>
    </source>
</evidence>
<proteinExistence type="predicted"/>
<gene>
    <name evidence="1" type="ORF">E4582_10305</name>
</gene>
<evidence type="ECO:0000313" key="2">
    <source>
        <dbReference type="Proteomes" id="UP000298681"/>
    </source>
</evidence>
<dbReference type="CDD" id="cd15482">
    <property type="entry name" value="Sialidase_non-viral"/>
    <property type="match status" value="1"/>
</dbReference>
<dbReference type="InterPro" id="IPR036278">
    <property type="entry name" value="Sialidase_sf"/>
</dbReference>